<organism evidence="2 3">
    <name type="scientific">Coniella lustricola</name>
    <dbReference type="NCBI Taxonomy" id="2025994"/>
    <lineage>
        <taxon>Eukaryota</taxon>
        <taxon>Fungi</taxon>
        <taxon>Dikarya</taxon>
        <taxon>Ascomycota</taxon>
        <taxon>Pezizomycotina</taxon>
        <taxon>Sordariomycetes</taxon>
        <taxon>Sordariomycetidae</taxon>
        <taxon>Diaporthales</taxon>
        <taxon>Schizoparmaceae</taxon>
        <taxon>Coniella</taxon>
    </lineage>
</organism>
<dbReference type="EMBL" id="KZ678372">
    <property type="protein sequence ID" value="PSS05211.1"/>
    <property type="molecule type" value="Genomic_DNA"/>
</dbReference>
<dbReference type="AlphaFoldDB" id="A0A2T3ANL6"/>
<evidence type="ECO:0000256" key="1">
    <source>
        <dbReference type="SAM" id="MobiDB-lite"/>
    </source>
</evidence>
<proteinExistence type="predicted"/>
<name>A0A2T3ANL6_9PEZI</name>
<keyword evidence="3" id="KW-1185">Reference proteome</keyword>
<evidence type="ECO:0000313" key="3">
    <source>
        <dbReference type="Proteomes" id="UP000241462"/>
    </source>
</evidence>
<gene>
    <name evidence="2" type="ORF">BD289DRAFT_478110</name>
</gene>
<accession>A0A2T3ANL6</accession>
<protein>
    <submittedName>
        <fullName evidence="2">Uncharacterized protein</fullName>
    </submittedName>
</protein>
<dbReference type="InParanoid" id="A0A2T3ANL6"/>
<dbReference type="Proteomes" id="UP000241462">
    <property type="component" value="Unassembled WGS sequence"/>
</dbReference>
<dbReference type="OrthoDB" id="3791134at2759"/>
<sequence>MPSEGLIPMVQRRIREGIGAAGDTTGNFVNSNGKAVQGAARAAGSRVDALGRSISNSGKSANKSTNTYARSLGKQIESYADAAGRSVGAAGRYVDGSGRAAGGRVGDLGNNVKDRSGARGQRMLTPSNPLGLRGKRAV</sequence>
<evidence type="ECO:0000313" key="2">
    <source>
        <dbReference type="EMBL" id="PSS05211.1"/>
    </source>
</evidence>
<reference evidence="2 3" key="1">
    <citation type="journal article" date="2018" name="Mycol. Prog.">
        <title>Coniella lustricola, a new species from submerged detritus.</title>
        <authorList>
            <person name="Raudabaugh D.B."/>
            <person name="Iturriaga T."/>
            <person name="Carver A."/>
            <person name="Mondo S."/>
            <person name="Pangilinan J."/>
            <person name="Lipzen A."/>
            <person name="He G."/>
            <person name="Amirebrahimi M."/>
            <person name="Grigoriev I.V."/>
            <person name="Miller A.N."/>
        </authorList>
    </citation>
    <scope>NUCLEOTIDE SEQUENCE [LARGE SCALE GENOMIC DNA]</scope>
    <source>
        <strain evidence="2 3">B22-T-1</strain>
    </source>
</reference>
<feature type="region of interest" description="Disordered" evidence="1">
    <location>
        <begin position="91"/>
        <end position="138"/>
    </location>
</feature>